<dbReference type="InterPro" id="IPR025392">
    <property type="entry name" value="DUF4124"/>
</dbReference>
<dbReference type="EMBL" id="LSYU01000067">
    <property type="protein sequence ID" value="KXX64018.1"/>
    <property type="molecule type" value="Genomic_DNA"/>
</dbReference>
<feature type="signal peptide" evidence="1">
    <location>
        <begin position="1"/>
        <end position="21"/>
    </location>
</feature>
<accession>A0ABR5VE75</accession>
<dbReference type="RefSeq" id="WP_153018693.1">
    <property type="nucleotide sequence ID" value="NZ_LSYU01000067.1"/>
</dbReference>
<protein>
    <recommendedName>
        <fullName evidence="2">DUF4124 domain-containing protein</fullName>
    </recommendedName>
</protein>
<feature type="domain" description="DUF4124" evidence="2">
    <location>
        <begin position="14"/>
        <end position="53"/>
    </location>
</feature>
<proteinExistence type="predicted"/>
<evidence type="ECO:0000259" key="2">
    <source>
        <dbReference type="Pfam" id="PF13511"/>
    </source>
</evidence>
<organism evidence="3 4">
    <name type="scientific">Marichromatium gracile</name>
    <name type="common">Chromatium gracile</name>
    <dbReference type="NCBI Taxonomy" id="1048"/>
    <lineage>
        <taxon>Bacteria</taxon>
        <taxon>Pseudomonadati</taxon>
        <taxon>Pseudomonadota</taxon>
        <taxon>Gammaproteobacteria</taxon>
        <taxon>Chromatiales</taxon>
        <taxon>Chromatiaceae</taxon>
        <taxon>Marichromatium</taxon>
    </lineage>
</organism>
<evidence type="ECO:0000313" key="4">
    <source>
        <dbReference type="Proteomes" id="UP000075766"/>
    </source>
</evidence>
<reference evidence="3 4" key="1">
    <citation type="submission" date="2016-02" db="EMBL/GenBank/DDBJ databases">
        <title>Genome sequence of Marichromatium gracile YL-28, a purple sulfur bacterium.</title>
        <authorList>
            <person name="Zhao C."/>
            <person name="Hong X."/>
            <person name="Chen S."/>
            <person name="Yang S."/>
        </authorList>
    </citation>
    <scope>NUCLEOTIDE SEQUENCE [LARGE SCALE GENOMIC DNA]</scope>
    <source>
        <strain evidence="3 4">YL28</strain>
    </source>
</reference>
<evidence type="ECO:0000313" key="3">
    <source>
        <dbReference type="EMBL" id="KXX64018.1"/>
    </source>
</evidence>
<dbReference type="Proteomes" id="UP000075766">
    <property type="component" value="Unassembled WGS sequence"/>
</dbReference>
<name>A0ABR5VE75_MARGR</name>
<keyword evidence="1" id="KW-0732">Signal</keyword>
<feature type="chain" id="PRO_5047129807" description="DUF4124 domain-containing protein" evidence="1">
    <location>
        <begin position="22"/>
        <end position="143"/>
    </location>
</feature>
<keyword evidence="4" id="KW-1185">Reference proteome</keyword>
<evidence type="ECO:0000256" key="1">
    <source>
        <dbReference type="SAM" id="SignalP"/>
    </source>
</evidence>
<dbReference type="Pfam" id="PF13511">
    <property type="entry name" value="DUF4124"/>
    <property type="match status" value="1"/>
</dbReference>
<sequence>MHGTAMTLAVVATLWCAAGWAGVYKCTDPDTGAVTFSQVPCAGESERVKVWAASARDTSRPSMEALAEQCVKEGRFKDPASAEIVEIGDMGSKIITYANREIVAQRLPIKVNARNGYGGYGGATWYDCYLSRASNQVFMVVAR</sequence>
<gene>
    <name evidence="3" type="ORF">AY586_14920</name>
</gene>
<comment type="caution">
    <text evidence="3">The sequence shown here is derived from an EMBL/GenBank/DDBJ whole genome shotgun (WGS) entry which is preliminary data.</text>
</comment>